<gene>
    <name evidence="5" type="ORF">ACFOHJ_08980</name>
</gene>
<evidence type="ECO:0000256" key="2">
    <source>
        <dbReference type="ARBA" id="ARBA00023125"/>
    </source>
</evidence>
<dbReference type="SMART" id="SM00421">
    <property type="entry name" value="HTH_LUXR"/>
    <property type="match status" value="1"/>
</dbReference>
<evidence type="ECO:0000256" key="3">
    <source>
        <dbReference type="ARBA" id="ARBA00023163"/>
    </source>
</evidence>
<dbReference type="Gene3D" id="3.30.450.80">
    <property type="entry name" value="Transcription factor LuxR-like, autoinducer-binding domain"/>
    <property type="match status" value="1"/>
</dbReference>
<dbReference type="CDD" id="cd06170">
    <property type="entry name" value="LuxR_C_like"/>
    <property type="match status" value="1"/>
</dbReference>
<reference evidence="6" key="1">
    <citation type="journal article" date="2019" name="Int. J. Syst. Evol. Microbiol.">
        <title>The Global Catalogue of Microorganisms (GCM) 10K type strain sequencing project: providing services to taxonomists for standard genome sequencing and annotation.</title>
        <authorList>
            <consortium name="The Broad Institute Genomics Platform"/>
            <consortium name="The Broad Institute Genome Sequencing Center for Infectious Disease"/>
            <person name="Wu L."/>
            <person name="Ma J."/>
        </authorList>
    </citation>
    <scope>NUCLEOTIDE SEQUENCE [LARGE SCALE GENOMIC DNA]</scope>
    <source>
        <strain evidence="6">KCTC 52165</strain>
    </source>
</reference>
<dbReference type="SUPFAM" id="SSF75516">
    <property type="entry name" value="Pheromone-binding domain of LuxR-like quorum-sensing transcription factors"/>
    <property type="match status" value="1"/>
</dbReference>
<dbReference type="Proteomes" id="UP001595583">
    <property type="component" value="Unassembled WGS sequence"/>
</dbReference>
<organism evidence="5 6">
    <name type="scientific">Aquamicrobium soli</name>
    <dbReference type="NCBI Taxonomy" id="1811518"/>
    <lineage>
        <taxon>Bacteria</taxon>
        <taxon>Pseudomonadati</taxon>
        <taxon>Pseudomonadota</taxon>
        <taxon>Alphaproteobacteria</taxon>
        <taxon>Hyphomicrobiales</taxon>
        <taxon>Phyllobacteriaceae</taxon>
        <taxon>Aquamicrobium</taxon>
    </lineage>
</organism>
<name>A0ABV7K7R5_9HYPH</name>
<dbReference type="PANTHER" id="PTHR44688">
    <property type="entry name" value="DNA-BINDING TRANSCRIPTIONAL ACTIVATOR DEVR_DOSR"/>
    <property type="match status" value="1"/>
</dbReference>
<comment type="caution">
    <text evidence="5">The sequence shown here is derived from an EMBL/GenBank/DDBJ whole genome shotgun (WGS) entry which is preliminary data.</text>
</comment>
<evidence type="ECO:0000256" key="1">
    <source>
        <dbReference type="ARBA" id="ARBA00023015"/>
    </source>
</evidence>
<feature type="domain" description="HTH luxR-type" evidence="4">
    <location>
        <begin position="171"/>
        <end position="236"/>
    </location>
</feature>
<dbReference type="Pfam" id="PF03472">
    <property type="entry name" value="Autoind_bind"/>
    <property type="match status" value="1"/>
</dbReference>
<sequence length="240" mass="26892">MVNRHLEVLEFASHINRYPDLKSLTADFSQLMSQFGLTSFIFTGLPSAGYDVAPLIVCDHWPEGWTDRYRDQNYFAEDPVGRWSITKRRPFRWQDAQKATTPTPIRRQIAGEAWEHGLADGIAYPLHGETSAVVSLASESNLSIDASDEASIFLAVSYYKSAAEDIERLSRKHDKPALTYRDIEHLKWMAAGKTAWETSCILSISESAVKVHRATVRRKLGVATTTQAIAVSVQRGIIPL</sequence>
<evidence type="ECO:0000313" key="5">
    <source>
        <dbReference type="EMBL" id="MFC3206340.1"/>
    </source>
</evidence>
<dbReference type="InterPro" id="IPR036388">
    <property type="entry name" value="WH-like_DNA-bd_sf"/>
</dbReference>
<dbReference type="PROSITE" id="PS50043">
    <property type="entry name" value="HTH_LUXR_2"/>
    <property type="match status" value="1"/>
</dbReference>
<evidence type="ECO:0000313" key="6">
    <source>
        <dbReference type="Proteomes" id="UP001595583"/>
    </source>
</evidence>
<dbReference type="PANTHER" id="PTHR44688:SF16">
    <property type="entry name" value="DNA-BINDING TRANSCRIPTIONAL ACTIVATOR DEVR_DOSR"/>
    <property type="match status" value="1"/>
</dbReference>
<keyword evidence="6" id="KW-1185">Reference proteome</keyword>
<protein>
    <submittedName>
        <fullName evidence="5">LuxR family transcriptional regulator</fullName>
    </submittedName>
</protein>
<dbReference type="Gene3D" id="1.10.10.10">
    <property type="entry name" value="Winged helix-like DNA-binding domain superfamily/Winged helix DNA-binding domain"/>
    <property type="match status" value="1"/>
</dbReference>
<dbReference type="EMBL" id="JBHRTK010000010">
    <property type="protein sequence ID" value="MFC3206340.1"/>
    <property type="molecule type" value="Genomic_DNA"/>
</dbReference>
<dbReference type="InterPro" id="IPR000792">
    <property type="entry name" value="Tscrpt_reg_LuxR_C"/>
</dbReference>
<proteinExistence type="predicted"/>
<dbReference type="SUPFAM" id="SSF46894">
    <property type="entry name" value="C-terminal effector domain of the bipartite response regulators"/>
    <property type="match status" value="1"/>
</dbReference>
<keyword evidence="3" id="KW-0804">Transcription</keyword>
<keyword evidence="1" id="KW-0805">Transcription regulation</keyword>
<dbReference type="InterPro" id="IPR005143">
    <property type="entry name" value="TF_LuxR_autoind-bd_dom"/>
</dbReference>
<keyword evidence="2" id="KW-0238">DNA-binding</keyword>
<dbReference type="InterPro" id="IPR036693">
    <property type="entry name" value="TF_LuxR_autoind-bd_dom_sf"/>
</dbReference>
<dbReference type="InterPro" id="IPR016032">
    <property type="entry name" value="Sig_transdc_resp-reg_C-effctor"/>
</dbReference>
<evidence type="ECO:0000259" key="4">
    <source>
        <dbReference type="PROSITE" id="PS50043"/>
    </source>
</evidence>
<dbReference type="RefSeq" id="WP_378220151.1">
    <property type="nucleotide sequence ID" value="NZ_JBHRTK010000010.1"/>
</dbReference>
<dbReference type="Pfam" id="PF00196">
    <property type="entry name" value="GerE"/>
    <property type="match status" value="1"/>
</dbReference>
<accession>A0ABV7K7R5</accession>